<dbReference type="Gene3D" id="1.25.10.10">
    <property type="entry name" value="Leucine-rich Repeat Variant"/>
    <property type="match status" value="1"/>
</dbReference>
<accession>A0ABQ9XRM8</accession>
<evidence type="ECO:0000313" key="2">
    <source>
        <dbReference type="EMBL" id="KAK2953442.1"/>
    </source>
</evidence>
<reference evidence="2 3" key="1">
    <citation type="journal article" date="2022" name="bioRxiv">
        <title>Genomics of Preaxostyla Flagellates Illuminates Evolutionary Transitions and the Path Towards Mitochondrial Loss.</title>
        <authorList>
            <person name="Novak L.V.F."/>
            <person name="Treitli S.C."/>
            <person name="Pyrih J."/>
            <person name="Halakuc P."/>
            <person name="Pipaliya S.V."/>
            <person name="Vacek V."/>
            <person name="Brzon O."/>
            <person name="Soukal P."/>
            <person name="Eme L."/>
            <person name="Dacks J.B."/>
            <person name="Karnkowska A."/>
            <person name="Elias M."/>
            <person name="Hampl V."/>
        </authorList>
    </citation>
    <scope>NUCLEOTIDE SEQUENCE [LARGE SCALE GENOMIC DNA]</scope>
    <source>
        <strain evidence="2">NAU3</strain>
        <tissue evidence="2">Gut</tissue>
    </source>
</reference>
<organism evidence="2 3">
    <name type="scientific">Blattamonas nauphoetae</name>
    <dbReference type="NCBI Taxonomy" id="2049346"/>
    <lineage>
        <taxon>Eukaryota</taxon>
        <taxon>Metamonada</taxon>
        <taxon>Preaxostyla</taxon>
        <taxon>Oxymonadida</taxon>
        <taxon>Blattamonas</taxon>
    </lineage>
</organism>
<dbReference type="InterPro" id="IPR011989">
    <property type="entry name" value="ARM-like"/>
</dbReference>
<dbReference type="InterPro" id="IPR016024">
    <property type="entry name" value="ARM-type_fold"/>
</dbReference>
<sequence length="758" mass="84876">MSSKKGDKSSSKSSSKGSGATGSKASTSENYPDLTPYDPNEKLATERKPNPKLVTVRVRGLIEDLKSDTAAELGLQGLIDEIPQMDDPQIFAAIDEGLLTSLLPLLEKQELFDQILTLINLILDSKPQFIADFLDIGLVQPLVDRARTLKHDSPEALVMTLYHLTMGTPKEKRALVATKMIPVLLDLMGHSDPNIVNESVIALHNIIMGAIDATPTHLPHPYFYRMKKSGSIDRIWELYRTVDDEEIKGTLAVLICGLYRRLPMEDQSIFDIIFKMVKNEEEDEQKDGFRATIFLTSHLDNHPFLVTHDVIGYLKSLFANTADFWQSSALALSTCLFKFGDAAMKAQIKTIIPKAKATKLKKSKVSDVSINADALLLQAHRSLALSFNHLPGAMTTTNYSSSGFHPDEWSRCSTYVKLDFHLGPEANTAFLWTSCIRIFGHTLSNPSEGLELQFMSHALDLEFKITSSQNLVLRYHSSQDPGRIAYVFATTFQLKDTFESVYVLAHSGGLYPPAFFVTSNCQYVFNAFNLPCPPDFPPYAQFNIVSVTPSILRTLASNTKIRDIAETFLKTNLNSDRMRSPLVKRLFELKDSYSELLSSVERAIDVALRRAQRNPTEVTVSIIVNEPDNPPRTGPALCKTKVSYLIPVCLFSMDPYTPDLAFAFQVSPPIGNRLLLVERAFIGVFISARSDSYWLCNVFQQRYLSDQGQPRGSHGYPRRAENRHGHRGYPAQNTSTQMGQMMGDPYMFINTRYTHGPM</sequence>
<name>A0ABQ9XRM8_9EUKA</name>
<dbReference type="EMBL" id="JARBJD010000091">
    <property type="protein sequence ID" value="KAK2953442.1"/>
    <property type="molecule type" value="Genomic_DNA"/>
</dbReference>
<gene>
    <name evidence="2" type="ORF">BLNAU_11576</name>
</gene>
<proteinExistence type="predicted"/>
<dbReference type="SMART" id="SM00185">
    <property type="entry name" value="ARM"/>
    <property type="match status" value="2"/>
</dbReference>
<feature type="region of interest" description="Disordered" evidence="1">
    <location>
        <begin position="1"/>
        <end position="49"/>
    </location>
</feature>
<protein>
    <submittedName>
        <fullName evidence="2">Uncharacterized protein</fullName>
    </submittedName>
</protein>
<feature type="compositionally biased region" description="Basic and acidic residues" evidence="1">
    <location>
        <begin position="39"/>
        <end position="49"/>
    </location>
</feature>
<feature type="compositionally biased region" description="Basic and acidic residues" evidence="1">
    <location>
        <begin position="1"/>
        <end position="10"/>
    </location>
</feature>
<evidence type="ECO:0000256" key="1">
    <source>
        <dbReference type="SAM" id="MobiDB-lite"/>
    </source>
</evidence>
<dbReference type="InterPro" id="IPR000225">
    <property type="entry name" value="Armadillo"/>
</dbReference>
<feature type="compositionally biased region" description="Low complexity" evidence="1">
    <location>
        <begin position="11"/>
        <end position="28"/>
    </location>
</feature>
<feature type="region of interest" description="Disordered" evidence="1">
    <location>
        <begin position="707"/>
        <end position="735"/>
    </location>
</feature>
<dbReference type="SUPFAM" id="SSF48371">
    <property type="entry name" value="ARM repeat"/>
    <property type="match status" value="1"/>
</dbReference>
<dbReference type="Proteomes" id="UP001281761">
    <property type="component" value="Unassembled WGS sequence"/>
</dbReference>
<comment type="caution">
    <text evidence="2">The sequence shown here is derived from an EMBL/GenBank/DDBJ whole genome shotgun (WGS) entry which is preliminary data.</text>
</comment>
<keyword evidence="3" id="KW-1185">Reference proteome</keyword>
<evidence type="ECO:0000313" key="3">
    <source>
        <dbReference type="Proteomes" id="UP001281761"/>
    </source>
</evidence>